<evidence type="ECO:0000259" key="8">
    <source>
        <dbReference type="Pfam" id="PF00155"/>
    </source>
</evidence>
<evidence type="ECO:0000256" key="1">
    <source>
        <dbReference type="ARBA" id="ARBA00001933"/>
    </source>
</evidence>
<evidence type="ECO:0000313" key="12">
    <source>
        <dbReference type="Proteomes" id="UP000634647"/>
    </source>
</evidence>
<dbReference type="CDD" id="cd00609">
    <property type="entry name" value="AAT_like"/>
    <property type="match status" value="1"/>
</dbReference>
<dbReference type="PANTHER" id="PTHR46383">
    <property type="entry name" value="ASPARTATE AMINOTRANSFERASE"/>
    <property type="match status" value="1"/>
</dbReference>
<feature type="domain" description="Aminotransferase class I/classII large" evidence="8">
    <location>
        <begin position="34"/>
        <end position="381"/>
    </location>
</feature>
<comment type="cofactor">
    <cofactor evidence="1 7">
        <name>pyridoxal 5'-phosphate</name>
        <dbReference type="ChEBI" id="CHEBI:597326"/>
    </cofactor>
</comment>
<comment type="catalytic activity">
    <reaction evidence="6">
        <text>L-aspartate + 2-oxoglutarate = oxaloacetate + L-glutamate</text>
        <dbReference type="Rhea" id="RHEA:21824"/>
        <dbReference type="ChEBI" id="CHEBI:16452"/>
        <dbReference type="ChEBI" id="CHEBI:16810"/>
        <dbReference type="ChEBI" id="CHEBI:29985"/>
        <dbReference type="ChEBI" id="CHEBI:29991"/>
        <dbReference type="EC" id="2.6.1.1"/>
    </reaction>
</comment>
<evidence type="ECO:0000256" key="2">
    <source>
        <dbReference type="ARBA" id="ARBA00007441"/>
    </source>
</evidence>
<dbReference type="GO" id="GO:0004069">
    <property type="term" value="F:L-aspartate:2-oxoglutarate aminotransferase activity"/>
    <property type="evidence" value="ECO:0007669"/>
    <property type="project" value="UniProtKB-EC"/>
</dbReference>
<name>A0AAN4ZZB8_9RHOB</name>
<evidence type="ECO:0000256" key="7">
    <source>
        <dbReference type="RuleBase" id="RU000481"/>
    </source>
</evidence>
<keyword evidence="11" id="KW-1185">Reference proteome</keyword>
<dbReference type="InterPro" id="IPR004839">
    <property type="entry name" value="Aminotransferase_I/II_large"/>
</dbReference>
<dbReference type="InterPro" id="IPR015421">
    <property type="entry name" value="PyrdxlP-dep_Trfase_major"/>
</dbReference>
<dbReference type="Pfam" id="PF00155">
    <property type="entry name" value="Aminotran_1_2"/>
    <property type="match status" value="1"/>
</dbReference>
<dbReference type="SUPFAM" id="SSF53383">
    <property type="entry name" value="PLP-dependent transferases"/>
    <property type="match status" value="1"/>
</dbReference>
<evidence type="ECO:0000256" key="4">
    <source>
        <dbReference type="ARBA" id="ARBA00022679"/>
    </source>
</evidence>
<evidence type="ECO:0000313" key="11">
    <source>
        <dbReference type="Proteomes" id="UP000199541"/>
    </source>
</evidence>
<dbReference type="Gene3D" id="3.40.640.10">
    <property type="entry name" value="Type I PLP-dependent aspartate aminotransferase-like (Major domain)"/>
    <property type="match status" value="1"/>
</dbReference>
<dbReference type="EMBL" id="FNOB01000003">
    <property type="protein sequence ID" value="SDW43400.1"/>
    <property type="molecule type" value="Genomic_DNA"/>
</dbReference>
<comment type="caution">
    <text evidence="9">The sequence shown here is derived from an EMBL/GenBank/DDBJ whole genome shotgun (WGS) entry which is preliminary data.</text>
</comment>
<dbReference type="Proteomes" id="UP000634647">
    <property type="component" value="Unassembled WGS sequence"/>
</dbReference>
<dbReference type="PROSITE" id="PS00105">
    <property type="entry name" value="AA_TRANSFER_CLASS_1"/>
    <property type="match status" value="1"/>
</dbReference>
<keyword evidence="4 7" id="KW-0808">Transferase</keyword>
<dbReference type="Proteomes" id="UP000199541">
    <property type="component" value="Unassembled WGS sequence"/>
</dbReference>
<dbReference type="InterPro" id="IPR015424">
    <property type="entry name" value="PyrdxlP-dep_Trfase"/>
</dbReference>
<evidence type="ECO:0000313" key="10">
    <source>
        <dbReference type="EMBL" id="SDW43400.1"/>
    </source>
</evidence>
<sequence>MKLAQRIGHITQGGTDGWEIYYRTRDMIAAGERVLTLTIGEHDIGTDPAILKAMYDSASAGNTGYAFGPGNQDLRQEIAARVQARTGVPTGWDNVVITPGGQAALFAIHMALLDQGDRALYCDPYYATYPGTIRATGAEAAVVPTRSAEDFLPQEATIRALAQGAKTLLINTPNNPTGVIYPRATLEGIRRAVEAEDLWLISDEVYDTQIWEGEHLSPRALPGMTERTIVVGSMSKSHAMTGSRLGWIVAPTEVAEAVTTLTTNTTYGVPAFIQDAALFALRQGPGFEEKIAAPFRRRREIAMRALQGSNAIRVIPASGAMYVMLDIRATGLSGNDFANRLLDAERIAVMPGESFGAASAGHVRVALTIADDLFEEAIGRLAAFAERATG</sequence>
<dbReference type="GO" id="GO:0030170">
    <property type="term" value="F:pyridoxal phosphate binding"/>
    <property type="evidence" value="ECO:0007669"/>
    <property type="project" value="InterPro"/>
</dbReference>
<evidence type="ECO:0000313" key="9">
    <source>
        <dbReference type="EMBL" id="GHD99805.1"/>
    </source>
</evidence>
<evidence type="ECO:0000256" key="5">
    <source>
        <dbReference type="ARBA" id="ARBA00022898"/>
    </source>
</evidence>
<dbReference type="AlphaFoldDB" id="A0AAN4ZZB8"/>
<reference evidence="10 11" key="2">
    <citation type="submission" date="2016-10" db="EMBL/GenBank/DDBJ databases">
        <authorList>
            <person name="Varghese N."/>
            <person name="Submissions S."/>
        </authorList>
    </citation>
    <scope>NUCLEOTIDE SEQUENCE [LARGE SCALE GENOMIC DNA]</scope>
    <source>
        <strain evidence="10 11">DSM 24802</strain>
    </source>
</reference>
<dbReference type="RefSeq" id="WP_035842349.1">
    <property type="nucleotide sequence ID" value="NZ_BNAB01000003.1"/>
</dbReference>
<proteinExistence type="inferred from homology"/>
<evidence type="ECO:0000256" key="3">
    <source>
        <dbReference type="ARBA" id="ARBA00022576"/>
    </source>
</evidence>
<reference evidence="9" key="3">
    <citation type="submission" date="2023-06" db="EMBL/GenBank/DDBJ databases">
        <authorList>
            <person name="Sun Q."/>
            <person name="Zhou Y."/>
        </authorList>
    </citation>
    <scope>NUCLEOTIDE SEQUENCE</scope>
    <source>
        <strain evidence="9">CGMCC 1.10859</strain>
    </source>
</reference>
<accession>A0AAN4ZZB8</accession>
<comment type="similarity">
    <text evidence="2 7">Belongs to the class-I pyridoxal-phosphate-dependent aminotransferase family.</text>
</comment>
<dbReference type="EMBL" id="BNAB01000003">
    <property type="protein sequence ID" value="GHD99805.1"/>
    <property type="molecule type" value="Genomic_DNA"/>
</dbReference>
<dbReference type="GO" id="GO:0006520">
    <property type="term" value="P:amino acid metabolic process"/>
    <property type="evidence" value="ECO:0007669"/>
    <property type="project" value="InterPro"/>
</dbReference>
<dbReference type="InterPro" id="IPR050596">
    <property type="entry name" value="AspAT/PAT-like"/>
</dbReference>
<evidence type="ECO:0000256" key="6">
    <source>
        <dbReference type="ARBA" id="ARBA00049185"/>
    </source>
</evidence>
<gene>
    <name evidence="9" type="ORF">GCM10008024_08850</name>
    <name evidence="10" type="ORF">SAMN05444006_103206</name>
</gene>
<keyword evidence="3 7" id="KW-0032">Aminotransferase</keyword>
<dbReference type="PANTHER" id="PTHR46383:SF1">
    <property type="entry name" value="ASPARTATE AMINOTRANSFERASE"/>
    <property type="match status" value="1"/>
</dbReference>
<protein>
    <recommendedName>
        <fullName evidence="7">Aminotransferase</fullName>
        <ecNumber evidence="7">2.6.1.-</ecNumber>
    </recommendedName>
</protein>
<keyword evidence="5" id="KW-0663">Pyridoxal phosphate</keyword>
<reference evidence="9" key="1">
    <citation type="journal article" date="2014" name="Int. J. Syst. Evol. Microbiol.">
        <title>Complete genome sequence of Corynebacterium casei LMG S-19264T (=DSM 44701T), isolated from a smear-ripened cheese.</title>
        <authorList>
            <consortium name="US DOE Joint Genome Institute (JGI-PGF)"/>
            <person name="Walter F."/>
            <person name="Albersmeier A."/>
            <person name="Kalinowski J."/>
            <person name="Ruckert C."/>
        </authorList>
    </citation>
    <scope>NUCLEOTIDE SEQUENCE</scope>
    <source>
        <strain evidence="9">CGMCC 1.10859</strain>
    </source>
</reference>
<dbReference type="EC" id="2.6.1.-" evidence="7"/>
<organism evidence="9 12">
    <name type="scientific">Allgaiera indica</name>
    <dbReference type="NCBI Taxonomy" id="765699"/>
    <lineage>
        <taxon>Bacteria</taxon>
        <taxon>Pseudomonadati</taxon>
        <taxon>Pseudomonadota</taxon>
        <taxon>Alphaproteobacteria</taxon>
        <taxon>Rhodobacterales</taxon>
        <taxon>Paracoccaceae</taxon>
        <taxon>Allgaiera</taxon>
    </lineage>
</organism>
<dbReference type="InterPro" id="IPR004838">
    <property type="entry name" value="NHTrfase_class1_PyrdxlP-BS"/>
</dbReference>